<dbReference type="AlphaFoldDB" id="A0AAD8XI51"/>
<evidence type="ECO:0000256" key="1">
    <source>
        <dbReference type="SAM" id="MobiDB-lite"/>
    </source>
</evidence>
<gene>
    <name evidence="2" type="ORF">BDZ83DRAFT_360699</name>
</gene>
<evidence type="ECO:0000313" key="2">
    <source>
        <dbReference type="EMBL" id="KAK1724215.1"/>
    </source>
</evidence>
<feature type="compositionally biased region" description="Pro residues" evidence="1">
    <location>
        <begin position="214"/>
        <end position="230"/>
    </location>
</feature>
<accession>A0AAD8XI51</accession>
<reference evidence="2" key="1">
    <citation type="submission" date="2021-12" db="EMBL/GenBank/DDBJ databases">
        <title>Comparative genomics, transcriptomics and evolutionary studies reveal genomic signatures of adaptation to plant cell wall in hemibiotrophic fungi.</title>
        <authorList>
            <consortium name="DOE Joint Genome Institute"/>
            <person name="Baroncelli R."/>
            <person name="Diaz J.F."/>
            <person name="Benocci T."/>
            <person name="Peng M."/>
            <person name="Battaglia E."/>
            <person name="Haridas S."/>
            <person name="Andreopoulos W."/>
            <person name="Labutti K."/>
            <person name="Pangilinan J."/>
            <person name="Floch G.L."/>
            <person name="Makela M.R."/>
            <person name="Henrissat B."/>
            <person name="Grigoriev I.V."/>
            <person name="Crouch J.A."/>
            <person name="De Vries R.P."/>
            <person name="Sukno S.A."/>
            <person name="Thon M.R."/>
        </authorList>
    </citation>
    <scope>NUCLEOTIDE SEQUENCE</scope>
    <source>
        <strain evidence="2">CBS 112980</strain>
    </source>
</reference>
<evidence type="ECO:0000313" key="3">
    <source>
        <dbReference type="Proteomes" id="UP001244207"/>
    </source>
</evidence>
<sequence length="408" mass="44405">MSCLSIAEISTAKFLCHPCRESPSGDDSSSATAAYDGDVRTKGKLDDDLQSSYYSCATMSHLMAVEQRIKEEADAQLSWPSSSSAAPRFLSLIATRPPGTLAKDLLPSSLSTRFRRTSSHRLKSLSFARDHRSSSSTYEVWDRRLLHDRPLLIVRPRPVRHLHSQSPPARRPLDLRLLDLQPLVHPLRLYYPLHVPDQPPPQPCLPQPRTRFPRPAPPPLTRLPLPPAPATPSTQARATAATLTTLSAPAIPTRLSTTLTTPSPSTTTTPTTRTAASVTLSPCPVSPAPPTDPSETSSRVPLTTTASSRTPASWSVSSLTLKPRFTSQLGSEVTSSLAYTRLARAQETKVGDLRVEIEVVCEIIRMKCLSGNGDYISVCIERLVWNFRVAGPKGRVGGSLTITAINLD</sequence>
<protein>
    <submittedName>
        <fullName evidence="2">Uncharacterized protein</fullName>
    </submittedName>
</protein>
<dbReference type="GeneID" id="85386478"/>
<feature type="compositionally biased region" description="Polar residues" evidence="1">
    <location>
        <begin position="293"/>
        <end position="309"/>
    </location>
</feature>
<keyword evidence="3" id="KW-1185">Reference proteome</keyword>
<comment type="caution">
    <text evidence="2">The sequence shown here is derived from an EMBL/GenBank/DDBJ whole genome shotgun (WGS) entry which is preliminary data.</text>
</comment>
<dbReference type="EMBL" id="JAHMHS010000055">
    <property type="protein sequence ID" value="KAK1724215.1"/>
    <property type="molecule type" value="Genomic_DNA"/>
</dbReference>
<organism evidence="2 3">
    <name type="scientific">Glomerella acutata</name>
    <name type="common">Colletotrichum acutatum</name>
    <dbReference type="NCBI Taxonomy" id="27357"/>
    <lineage>
        <taxon>Eukaryota</taxon>
        <taxon>Fungi</taxon>
        <taxon>Dikarya</taxon>
        <taxon>Ascomycota</taxon>
        <taxon>Pezizomycotina</taxon>
        <taxon>Sordariomycetes</taxon>
        <taxon>Hypocreomycetidae</taxon>
        <taxon>Glomerellales</taxon>
        <taxon>Glomerellaceae</taxon>
        <taxon>Colletotrichum</taxon>
        <taxon>Colletotrichum acutatum species complex</taxon>
    </lineage>
</organism>
<feature type="region of interest" description="Disordered" evidence="1">
    <location>
        <begin position="198"/>
        <end position="309"/>
    </location>
</feature>
<dbReference type="Proteomes" id="UP001244207">
    <property type="component" value="Unassembled WGS sequence"/>
</dbReference>
<proteinExistence type="predicted"/>
<name>A0AAD8XI51_GLOAC</name>
<feature type="compositionally biased region" description="Low complexity" evidence="1">
    <location>
        <begin position="231"/>
        <end position="277"/>
    </location>
</feature>
<dbReference type="RefSeq" id="XP_060364270.1">
    <property type="nucleotide sequence ID" value="XM_060502579.1"/>
</dbReference>